<dbReference type="Proteomes" id="UP001374599">
    <property type="component" value="Unassembled WGS sequence"/>
</dbReference>
<keyword evidence="2" id="KW-1185">Reference proteome</keyword>
<gene>
    <name evidence="1" type="ORF">AN2V17_03990</name>
</gene>
<sequence>MSKEQIQQSINMVNEYLKENQMSKSAFAKAINVSPATLSLFLNDGYKAPHTVIPKIEAYLKVQEQKQIAPQRPDFQPTHVSKTVMDVITYCHIQGVMGTAYGDAGIGKTEGAREYCRQNTDAIMITISPVFANTKGVNELLCEELRITDKRTNMAAYMSIVRKLRNSNRVVIIDEAQHLTIKTLEHLRSMIVDDSCCGLVLIGNEMIYNRMTGKQEAQLAQLFSRIAIRKNVLTTSVQFEDMVKLFPTLGEEEQKFLYRISHSSKWGVRGAVNLYLNAAGNGDLTIEGLVSMAKFMGIGFN</sequence>
<evidence type="ECO:0000313" key="1">
    <source>
        <dbReference type="EMBL" id="GMQ61171.1"/>
    </source>
</evidence>
<name>A0ACB5UEK6_9FIRM</name>
<accession>A0ACB5UEK6</accession>
<evidence type="ECO:0000313" key="2">
    <source>
        <dbReference type="Proteomes" id="UP001374599"/>
    </source>
</evidence>
<reference evidence="1" key="1">
    <citation type="submission" date="2023-09" db="EMBL/GenBank/DDBJ databases">
        <title>Vallitalea sediminicola and Vallitalea maricola sp. nov., anaerobic bacteria isolated from marine sediment.</title>
        <authorList>
            <person name="Hirano S."/>
            <person name="Maeda A."/>
            <person name="Terahara T."/>
            <person name="Mori K."/>
            <person name="Hamada M."/>
            <person name="Matsumoto R."/>
            <person name="Kobayashi T."/>
        </authorList>
    </citation>
    <scope>NUCLEOTIDE SEQUENCE</scope>
    <source>
        <strain evidence="1">AN17-2</strain>
    </source>
</reference>
<protein>
    <submittedName>
        <fullName evidence="1">AAA family ATPase</fullName>
    </submittedName>
</protein>
<organism evidence="1 2">
    <name type="scientific">Vallitalea maricola</name>
    <dbReference type="NCBI Taxonomy" id="3074433"/>
    <lineage>
        <taxon>Bacteria</taxon>
        <taxon>Bacillati</taxon>
        <taxon>Bacillota</taxon>
        <taxon>Clostridia</taxon>
        <taxon>Lachnospirales</taxon>
        <taxon>Vallitaleaceae</taxon>
        <taxon>Vallitalea</taxon>
    </lineage>
</organism>
<proteinExistence type="predicted"/>
<comment type="caution">
    <text evidence="1">The sequence shown here is derived from an EMBL/GenBank/DDBJ whole genome shotgun (WGS) entry which is preliminary data.</text>
</comment>
<dbReference type="EMBL" id="BTPU01000005">
    <property type="protein sequence ID" value="GMQ61171.1"/>
    <property type="molecule type" value="Genomic_DNA"/>
</dbReference>